<evidence type="ECO:0000256" key="7">
    <source>
        <dbReference type="ARBA" id="ARBA00022679"/>
    </source>
</evidence>
<evidence type="ECO:0000256" key="3">
    <source>
        <dbReference type="ARBA" id="ARBA00007103"/>
    </source>
</evidence>
<keyword evidence="16" id="KW-1185">Reference proteome</keyword>
<keyword evidence="7 13" id="KW-0808">Transferase</keyword>
<feature type="binding site" evidence="11">
    <location>
        <position position="77"/>
    </location>
    <ligand>
        <name>pyridoxal 5'-phosphate</name>
        <dbReference type="ChEBI" id="CHEBI:597326"/>
    </ligand>
</feature>
<dbReference type="EMBL" id="PVWO01000137">
    <property type="protein sequence ID" value="PSB56241.1"/>
    <property type="molecule type" value="Genomic_DNA"/>
</dbReference>
<dbReference type="FunFam" id="3.40.50.1100:FF:000067">
    <property type="entry name" value="Cysteine synthase"/>
    <property type="match status" value="1"/>
</dbReference>
<keyword evidence="8 11" id="KW-0663">Pyridoxal phosphate</keyword>
<dbReference type="InterPro" id="IPR036052">
    <property type="entry name" value="TrpB-like_PALP_sf"/>
</dbReference>
<proteinExistence type="inferred from homology"/>
<dbReference type="Proteomes" id="UP000238937">
    <property type="component" value="Unassembled WGS sequence"/>
</dbReference>
<protein>
    <recommendedName>
        <fullName evidence="5 13">Cysteine synthase</fullName>
        <ecNumber evidence="4 13">2.5.1.47</ecNumber>
    </recommendedName>
</protein>
<evidence type="ECO:0000256" key="6">
    <source>
        <dbReference type="ARBA" id="ARBA00022605"/>
    </source>
</evidence>
<dbReference type="EC" id="2.5.1.47" evidence="4 13"/>
<sequence>MKIASNITELIGKTPLVRLNRIPQSEGCKAEVLVKLEGMNPAASVKDRIGASMIHAAEAAGQLVPGKSIIVEPTSGNTGIALAMVAAAKGYRLILTMPETMSLERRAMLKAYGAQLELTPGAEGMKGAIRRAQEIVAGLPNAFMPQQFNNPANPQIHRETTAEELWADTDGTIDIIVGGVGTGGTITGIAEVIKPRKPSFKVVAVEPANSHVLSGGNPGAHKIQGIGAGFVPKVLRTDLIDEVIQVTDDESMRFARRLAREEGLLSGISSGAALWAAIQIGKRPENADKLIVFVQPSFGERYLSTALFQDLPDVEVVQLPSLATV</sequence>
<evidence type="ECO:0000313" key="16">
    <source>
        <dbReference type="Proteomes" id="UP000238937"/>
    </source>
</evidence>
<dbReference type="GO" id="GO:0004124">
    <property type="term" value="F:cysteine synthase activity"/>
    <property type="evidence" value="ECO:0007669"/>
    <property type="project" value="UniProtKB-UniRule"/>
</dbReference>
<feature type="domain" description="Tryptophan synthase beta chain-like PALP" evidence="14">
    <location>
        <begin position="7"/>
        <end position="294"/>
    </location>
</feature>
<dbReference type="InterPro" id="IPR001216">
    <property type="entry name" value="P-phosphate_BS"/>
</dbReference>
<accession>A0A2T1GFF2</accession>
<dbReference type="NCBIfam" id="TIGR01139">
    <property type="entry name" value="cysK"/>
    <property type="match status" value="1"/>
</dbReference>
<feature type="binding site" evidence="11">
    <location>
        <position position="269"/>
    </location>
    <ligand>
        <name>pyridoxal 5'-phosphate</name>
        <dbReference type="ChEBI" id="CHEBI:597326"/>
    </ligand>
</feature>
<feature type="modified residue" description="N6-(pyridoxal phosphate)lysine" evidence="12">
    <location>
        <position position="46"/>
    </location>
</feature>
<evidence type="ECO:0000256" key="1">
    <source>
        <dbReference type="ARBA" id="ARBA00001933"/>
    </source>
</evidence>
<dbReference type="InterPro" id="IPR050214">
    <property type="entry name" value="Cys_Synth/Cystath_Beta-Synth"/>
</dbReference>
<dbReference type="GO" id="GO:0005737">
    <property type="term" value="C:cytoplasm"/>
    <property type="evidence" value="ECO:0007669"/>
    <property type="project" value="UniProtKB-ARBA"/>
</dbReference>
<comment type="pathway">
    <text evidence="2">Amino-acid biosynthesis; L-cysteine biosynthesis; L-cysteine from L-serine: step 2/2.</text>
</comment>
<dbReference type="RefSeq" id="WP_106304934.1">
    <property type="nucleotide sequence ID" value="NZ_PVWO01000137.1"/>
</dbReference>
<reference evidence="15 16" key="1">
    <citation type="submission" date="2018-03" db="EMBL/GenBank/DDBJ databases">
        <title>The ancient ancestry and fast evolution of plastids.</title>
        <authorList>
            <person name="Moore K.R."/>
            <person name="Magnabosco C."/>
            <person name="Momper L."/>
            <person name="Gold D.A."/>
            <person name="Bosak T."/>
            <person name="Fournier G.P."/>
        </authorList>
    </citation>
    <scope>NUCLEOTIDE SEQUENCE [LARGE SCALE GENOMIC DNA]</scope>
    <source>
        <strain evidence="15 16">CCALA 037</strain>
    </source>
</reference>
<dbReference type="NCBIfam" id="TIGR01136">
    <property type="entry name" value="cysKM"/>
    <property type="match status" value="1"/>
</dbReference>
<dbReference type="GO" id="GO:0006535">
    <property type="term" value="P:cysteine biosynthetic process from serine"/>
    <property type="evidence" value="ECO:0007669"/>
    <property type="project" value="UniProtKB-UniRule"/>
</dbReference>
<comment type="caution">
    <text evidence="15">The sequence shown here is derived from an EMBL/GenBank/DDBJ whole genome shotgun (WGS) entry which is preliminary data.</text>
</comment>
<evidence type="ECO:0000256" key="13">
    <source>
        <dbReference type="RuleBase" id="RU003985"/>
    </source>
</evidence>
<dbReference type="PROSITE" id="PS00901">
    <property type="entry name" value="CYS_SYNTHASE"/>
    <property type="match status" value="1"/>
</dbReference>
<name>A0A2T1GFF2_9CYAN</name>
<comment type="catalytic activity">
    <reaction evidence="10 13">
        <text>O-acetyl-L-serine + hydrogen sulfide = L-cysteine + acetate</text>
        <dbReference type="Rhea" id="RHEA:14829"/>
        <dbReference type="ChEBI" id="CHEBI:29919"/>
        <dbReference type="ChEBI" id="CHEBI:30089"/>
        <dbReference type="ChEBI" id="CHEBI:35235"/>
        <dbReference type="ChEBI" id="CHEBI:58340"/>
        <dbReference type="EC" id="2.5.1.47"/>
    </reaction>
</comment>
<dbReference type="Gene3D" id="3.40.50.1100">
    <property type="match status" value="2"/>
</dbReference>
<dbReference type="InterPro" id="IPR005856">
    <property type="entry name" value="Cys_synth"/>
</dbReference>
<dbReference type="OrthoDB" id="9808024at2"/>
<evidence type="ECO:0000259" key="14">
    <source>
        <dbReference type="Pfam" id="PF00291"/>
    </source>
</evidence>
<evidence type="ECO:0000256" key="10">
    <source>
        <dbReference type="ARBA" id="ARBA00047931"/>
    </source>
</evidence>
<feature type="binding site" evidence="11">
    <location>
        <begin position="181"/>
        <end position="185"/>
    </location>
    <ligand>
        <name>pyridoxal 5'-phosphate</name>
        <dbReference type="ChEBI" id="CHEBI:597326"/>
    </ligand>
</feature>
<comment type="cofactor">
    <cofactor evidence="1 11 13">
        <name>pyridoxal 5'-phosphate</name>
        <dbReference type="ChEBI" id="CHEBI:597326"/>
    </cofactor>
</comment>
<keyword evidence="6 13" id="KW-0028">Amino-acid biosynthesis</keyword>
<evidence type="ECO:0000256" key="5">
    <source>
        <dbReference type="ARBA" id="ARBA00019371"/>
    </source>
</evidence>
<evidence type="ECO:0000256" key="11">
    <source>
        <dbReference type="PIRSR" id="PIRSR605856-50"/>
    </source>
</evidence>
<evidence type="ECO:0000313" key="15">
    <source>
        <dbReference type="EMBL" id="PSB56241.1"/>
    </source>
</evidence>
<organism evidence="15 16">
    <name type="scientific">Chamaesiphon polymorphus CCALA 037</name>
    <dbReference type="NCBI Taxonomy" id="2107692"/>
    <lineage>
        <taxon>Bacteria</taxon>
        <taxon>Bacillati</taxon>
        <taxon>Cyanobacteriota</taxon>
        <taxon>Cyanophyceae</taxon>
        <taxon>Gomontiellales</taxon>
        <taxon>Chamaesiphonaceae</taxon>
        <taxon>Chamaesiphon</taxon>
    </lineage>
</organism>
<evidence type="ECO:0000256" key="8">
    <source>
        <dbReference type="ARBA" id="ARBA00022898"/>
    </source>
</evidence>
<dbReference type="InterPro" id="IPR001926">
    <property type="entry name" value="TrpB-like_PALP"/>
</dbReference>
<keyword evidence="9 13" id="KW-0198">Cysteine biosynthesis</keyword>
<dbReference type="InterPro" id="IPR005859">
    <property type="entry name" value="CysK"/>
</dbReference>
<evidence type="ECO:0000256" key="9">
    <source>
        <dbReference type="ARBA" id="ARBA00023192"/>
    </source>
</evidence>
<gene>
    <name evidence="15" type="primary">cysK</name>
    <name evidence="15" type="ORF">C7B77_12500</name>
</gene>
<evidence type="ECO:0000256" key="12">
    <source>
        <dbReference type="PIRSR" id="PIRSR605856-51"/>
    </source>
</evidence>
<evidence type="ECO:0000256" key="4">
    <source>
        <dbReference type="ARBA" id="ARBA00012681"/>
    </source>
</evidence>
<dbReference type="AlphaFoldDB" id="A0A2T1GFF2"/>
<dbReference type="Pfam" id="PF00291">
    <property type="entry name" value="PALP"/>
    <property type="match status" value="1"/>
</dbReference>
<evidence type="ECO:0000256" key="2">
    <source>
        <dbReference type="ARBA" id="ARBA00004962"/>
    </source>
</evidence>
<dbReference type="CDD" id="cd01561">
    <property type="entry name" value="CBS_like"/>
    <property type="match status" value="1"/>
</dbReference>
<comment type="similarity">
    <text evidence="3 13">Belongs to the cysteine synthase/cystathionine beta-synthase family.</text>
</comment>
<dbReference type="PANTHER" id="PTHR10314">
    <property type="entry name" value="CYSTATHIONINE BETA-SYNTHASE"/>
    <property type="match status" value="1"/>
</dbReference>
<dbReference type="SUPFAM" id="SSF53686">
    <property type="entry name" value="Tryptophan synthase beta subunit-like PLP-dependent enzymes"/>
    <property type="match status" value="1"/>
</dbReference>